<evidence type="ECO:0000313" key="2">
    <source>
        <dbReference type="EMBL" id="QFZ74469.1"/>
    </source>
</evidence>
<sequence>MTASGTSGTSGRRGDALAQPLRTPSLGRAAAYTGLFVLGAVVGTAGTLVQAGWFPGGLLLAVAGAAGLFLGGSRATGSRAGAVAPAAGWMVAVVLLTATRPEGDFLFGAGLGSYLFLLGGMAVAVICATLGLGRQPDGSAVRLGK</sequence>
<keyword evidence="1" id="KW-0812">Transmembrane</keyword>
<dbReference type="Proteomes" id="UP000326179">
    <property type="component" value="Chromosome"/>
</dbReference>
<keyword evidence="1" id="KW-1133">Transmembrane helix</keyword>
<dbReference type="EMBL" id="CP045643">
    <property type="protein sequence ID" value="QFZ74469.1"/>
    <property type="molecule type" value="Genomic_DNA"/>
</dbReference>
<dbReference type="RefSeq" id="WP_153288791.1">
    <property type="nucleotide sequence ID" value="NZ_CP045643.1"/>
</dbReference>
<keyword evidence="3" id="KW-1185">Reference proteome</keyword>
<organism evidence="2 3">
    <name type="scientific">Streptomyces fagopyri</name>
    <dbReference type="NCBI Taxonomy" id="2662397"/>
    <lineage>
        <taxon>Bacteria</taxon>
        <taxon>Bacillati</taxon>
        <taxon>Actinomycetota</taxon>
        <taxon>Actinomycetes</taxon>
        <taxon>Kitasatosporales</taxon>
        <taxon>Streptomycetaceae</taxon>
        <taxon>Streptomyces</taxon>
    </lineage>
</organism>
<evidence type="ECO:0000256" key="1">
    <source>
        <dbReference type="SAM" id="Phobius"/>
    </source>
</evidence>
<dbReference type="InterPro" id="IPR046095">
    <property type="entry name" value="DUF6113"/>
</dbReference>
<name>A0A5Q0LD98_9ACTN</name>
<dbReference type="Pfam" id="PF19608">
    <property type="entry name" value="DUF6113"/>
    <property type="match status" value="1"/>
</dbReference>
<evidence type="ECO:0008006" key="4">
    <source>
        <dbReference type="Google" id="ProtNLM"/>
    </source>
</evidence>
<protein>
    <recommendedName>
        <fullName evidence="4">Integral membrane protein</fullName>
    </recommendedName>
</protein>
<evidence type="ECO:0000313" key="3">
    <source>
        <dbReference type="Proteomes" id="UP000326179"/>
    </source>
</evidence>
<accession>A0A5Q0LD98</accession>
<dbReference type="AlphaFoldDB" id="A0A5Q0LD98"/>
<reference evidence="2 3" key="1">
    <citation type="submission" date="2019-10" db="EMBL/GenBank/DDBJ databases">
        <title>A novel species.</title>
        <authorList>
            <person name="Gao J."/>
        </authorList>
    </citation>
    <scope>NUCLEOTIDE SEQUENCE [LARGE SCALE GENOMIC DNA]</scope>
    <source>
        <strain evidence="2 3">QMT-28</strain>
    </source>
</reference>
<feature type="transmembrane region" description="Helical" evidence="1">
    <location>
        <begin position="52"/>
        <end position="70"/>
    </location>
</feature>
<dbReference type="KEGG" id="sfy:GFH48_15460"/>
<proteinExistence type="predicted"/>
<feature type="transmembrane region" description="Helical" evidence="1">
    <location>
        <begin position="29"/>
        <end position="46"/>
    </location>
</feature>
<gene>
    <name evidence="2" type="ORF">GFH48_15460</name>
</gene>
<feature type="transmembrane region" description="Helical" evidence="1">
    <location>
        <begin position="82"/>
        <end position="99"/>
    </location>
</feature>
<keyword evidence="1" id="KW-0472">Membrane</keyword>
<feature type="transmembrane region" description="Helical" evidence="1">
    <location>
        <begin position="105"/>
        <end position="132"/>
    </location>
</feature>